<accession>A0AAN8NK17</accession>
<feature type="region of interest" description="Disordered" evidence="1">
    <location>
        <begin position="130"/>
        <end position="175"/>
    </location>
</feature>
<evidence type="ECO:0000313" key="3">
    <source>
        <dbReference type="Proteomes" id="UP001307849"/>
    </source>
</evidence>
<feature type="compositionally biased region" description="Basic and acidic residues" evidence="1">
    <location>
        <begin position="137"/>
        <end position="150"/>
    </location>
</feature>
<dbReference type="Proteomes" id="UP001307849">
    <property type="component" value="Unassembled WGS sequence"/>
</dbReference>
<keyword evidence="3" id="KW-1185">Reference proteome</keyword>
<evidence type="ECO:0000256" key="1">
    <source>
        <dbReference type="SAM" id="MobiDB-lite"/>
    </source>
</evidence>
<organism evidence="2 3">
    <name type="scientific">Arthrobotrys conoides</name>
    <dbReference type="NCBI Taxonomy" id="74498"/>
    <lineage>
        <taxon>Eukaryota</taxon>
        <taxon>Fungi</taxon>
        <taxon>Dikarya</taxon>
        <taxon>Ascomycota</taxon>
        <taxon>Pezizomycotina</taxon>
        <taxon>Orbiliomycetes</taxon>
        <taxon>Orbiliales</taxon>
        <taxon>Orbiliaceae</taxon>
        <taxon>Arthrobotrys</taxon>
    </lineage>
</organism>
<comment type="caution">
    <text evidence="2">The sequence shown here is derived from an EMBL/GenBank/DDBJ whole genome shotgun (WGS) entry which is preliminary data.</text>
</comment>
<protein>
    <submittedName>
        <fullName evidence="2">Uncharacterized protein</fullName>
    </submittedName>
</protein>
<dbReference type="AlphaFoldDB" id="A0AAN8NK17"/>
<gene>
    <name evidence="2" type="ORF">TWF506_004433</name>
</gene>
<dbReference type="EMBL" id="JAVHJM010000014">
    <property type="protein sequence ID" value="KAK6498194.1"/>
    <property type="molecule type" value="Genomic_DNA"/>
</dbReference>
<reference evidence="2 3" key="1">
    <citation type="submission" date="2019-10" db="EMBL/GenBank/DDBJ databases">
        <authorList>
            <person name="Palmer J.M."/>
        </authorList>
    </citation>
    <scope>NUCLEOTIDE SEQUENCE [LARGE SCALE GENOMIC DNA]</scope>
    <source>
        <strain evidence="2 3">TWF506</strain>
    </source>
</reference>
<name>A0AAN8NK17_9PEZI</name>
<evidence type="ECO:0000313" key="2">
    <source>
        <dbReference type="EMBL" id="KAK6498194.1"/>
    </source>
</evidence>
<proteinExistence type="predicted"/>
<sequence length="175" mass="20193">MCHRIYTFSQCYHIDISDDEKHFPPCRCRRIRGTRHLERACNGCIRFCSPAFPREHKKAINQQVFRFKSLQLTHEDIKKYLPDWKRIVGVGTKVLGDSPDDIRETFYDGFLDEKILDAIEEEIRNLDDENIATKSHPINEKDGATREETGHTPSKGSLLVGPTMEQSGNLGDFIK</sequence>